<dbReference type="OrthoDB" id="1341964at2"/>
<dbReference type="Proteomes" id="UP000198424">
    <property type="component" value="Unassembled WGS sequence"/>
</dbReference>
<dbReference type="Proteomes" id="UP000028712">
    <property type="component" value="Unassembled WGS sequence"/>
</dbReference>
<protein>
    <submittedName>
        <fullName evidence="1">Uncharacterized protein</fullName>
    </submittedName>
</protein>
<keyword evidence="4" id="KW-1185">Reference proteome</keyword>
<dbReference type="PROSITE" id="PS51257">
    <property type="entry name" value="PROKAR_LIPOPROTEIN"/>
    <property type="match status" value="1"/>
</dbReference>
<organism evidence="1 3">
    <name type="scientific">Flavobacterium hydatis</name>
    <name type="common">Cytophaga aquatilis</name>
    <dbReference type="NCBI Taxonomy" id="991"/>
    <lineage>
        <taxon>Bacteria</taxon>
        <taxon>Pseudomonadati</taxon>
        <taxon>Bacteroidota</taxon>
        <taxon>Flavobacteriia</taxon>
        <taxon>Flavobacteriales</taxon>
        <taxon>Flavobacteriaceae</taxon>
        <taxon>Flavobacterium</taxon>
    </lineage>
</organism>
<evidence type="ECO:0000313" key="3">
    <source>
        <dbReference type="Proteomes" id="UP000028712"/>
    </source>
</evidence>
<dbReference type="EMBL" id="MUGY01000002">
    <property type="protein sequence ID" value="OXA97789.1"/>
    <property type="molecule type" value="Genomic_DNA"/>
</dbReference>
<name>A0A086AAN9_FLAHY</name>
<accession>A0A086AAN9</accession>
<dbReference type="EMBL" id="JPRM01000027">
    <property type="protein sequence ID" value="KFF13753.1"/>
    <property type="molecule type" value="Genomic_DNA"/>
</dbReference>
<evidence type="ECO:0000313" key="1">
    <source>
        <dbReference type="EMBL" id="KFF13753.1"/>
    </source>
</evidence>
<dbReference type="AlphaFoldDB" id="A0A086AAN9"/>
<evidence type="ECO:0000313" key="2">
    <source>
        <dbReference type="EMBL" id="OXA97789.1"/>
    </source>
</evidence>
<gene>
    <name evidence="2" type="ORF">B0A62_02730</name>
    <name evidence="1" type="ORF">IW20_16855</name>
</gene>
<dbReference type="STRING" id="991.IW20_16855"/>
<evidence type="ECO:0000313" key="4">
    <source>
        <dbReference type="Proteomes" id="UP000198424"/>
    </source>
</evidence>
<reference evidence="1 3" key="1">
    <citation type="submission" date="2014-07" db="EMBL/GenBank/DDBJ databases">
        <title>Genome of Flavobacterium hydatis DSM 2063.</title>
        <authorList>
            <person name="Pipes S.E."/>
            <person name="Stropko S.J."/>
            <person name="Newman J.D."/>
        </authorList>
    </citation>
    <scope>NUCLEOTIDE SEQUENCE [LARGE SCALE GENOMIC DNA]</scope>
    <source>
        <strain evidence="1 3">DSM 2063</strain>
    </source>
</reference>
<dbReference type="RefSeq" id="WP_035624675.1">
    <property type="nucleotide sequence ID" value="NZ_JBEWQG010000007.1"/>
</dbReference>
<comment type="caution">
    <text evidence="1">The sequence shown here is derived from an EMBL/GenBank/DDBJ whole genome shotgun (WGS) entry which is preliminary data.</text>
</comment>
<proteinExistence type="predicted"/>
<sequence>MKKLPQILTMTILLITIGCHTEELDKTTAAELIKKEYDYPKVVDYDIFCSDPEHAQEVIKSGLEYKGMVIVQRTQKLRDAGKPLITFTEKAKPYVMSTSEEDKKYNIQKVKIADEAFENIKDITSNSTGEKAIVSYTTIRNNTVFNSLFNKDLTTVKKHKAYFIRTKEGWQITRKSHFELINF</sequence>
<reference evidence="2 4" key="2">
    <citation type="submission" date="2016-11" db="EMBL/GenBank/DDBJ databases">
        <title>Whole genomes of Flavobacteriaceae.</title>
        <authorList>
            <person name="Stine C."/>
            <person name="Li C."/>
            <person name="Tadesse D."/>
        </authorList>
    </citation>
    <scope>NUCLEOTIDE SEQUENCE [LARGE SCALE GENOMIC DNA]</scope>
    <source>
        <strain evidence="2 4">ATCC 29551</strain>
    </source>
</reference>
<dbReference type="eggNOG" id="ENOG5032XME">
    <property type="taxonomic scope" value="Bacteria"/>
</dbReference>